<feature type="transmembrane region" description="Helical" evidence="1">
    <location>
        <begin position="12"/>
        <end position="32"/>
    </location>
</feature>
<dbReference type="InterPro" id="IPR003399">
    <property type="entry name" value="Mce/MlaD"/>
</dbReference>
<name>N6V7S3_9HYPH</name>
<keyword evidence="1" id="KW-1133">Transmembrane helix</keyword>
<dbReference type="PANTHER" id="PTHR36698">
    <property type="entry name" value="BLL5892 PROTEIN"/>
    <property type="match status" value="1"/>
</dbReference>
<dbReference type="AlphaFoldDB" id="N6V7S3"/>
<dbReference type="STRING" id="363754.RHSP_82423"/>
<keyword evidence="1" id="KW-0812">Transmembrane</keyword>
<proteinExistence type="predicted"/>
<evidence type="ECO:0000256" key="1">
    <source>
        <dbReference type="SAM" id="Phobius"/>
    </source>
</evidence>
<dbReference type="SUPFAM" id="SSF58104">
    <property type="entry name" value="Methyl-accepting chemotaxis protein (MCP) signaling domain"/>
    <property type="match status" value="1"/>
</dbReference>
<dbReference type="Pfam" id="PF02470">
    <property type="entry name" value="MlaD"/>
    <property type="match status" value="1"/>
</dbReference>
<dbReference type="Gene3D" id="1.10.287.950">
    <property type="entry name" value="Methyl-accepting chemotaxis protein"/>
    <property type="match status" value="1"/>
</dbReference>
<keyword evidence="1" id="KW-0472">Membrane</keyword>
<dbReference type="EMBL" id="AQHN01000010">
    <property type="protein sequence ID" value="ENN89231.1"/>
    <property type="molecule type" value="Genomic_DNA"/>
</dbReference>
<dbReference type="Proteomes" id="UP000012429">
    <property type="component" value="Unassembled WGS sequence"/>
</dbReference>
<reference evidence="3 4" key="1">
    <citation type="journal article" date="2012" name="BMC Genomics">
        <title>Genomic basis of broad host range and environmental adaptability of Rhizobium tropici CIAT 899 and Rhizobium sp. PRF 81 which are used in inoculants for common bean (Phaseolus vulgaris L.).</title>
        <authorList>
            <person name="Ormeno-Orrillo E."/>
            <person name="Menna P."/>
            <person name="Almeida L.G."/>
            <person name="Ollero F.J."/>
            <person name="Nicolas M.F."/>
            <person name="Pains Rodrigues E."/>
            <person name="Shigueyoshi Nakatani A."/>
            <person name="Silva Batista J.S."/>
            <person name="Oliveira Chueire L.M."/>
            <person name="Souza R.C."/>
            <person name="Ribeiro Vasconcelos A.T."/>
            <person name="Megias M."/>
            <person name="Hungria M."/>
            <person name="Martinez-Romero E."/>
        </authorList>
    </citation>
    <scope>NUCLEOTIDE SEQUENCE [LARGE SCALE GENOMIC DNA]</scope>
    <source>
        <strain evidence="3 4">PRF 81</strain>
    </source>
</reference>
<feature type="domain" description="Mce/MlaD" evidence="2">
    <location>
        <begin position="50"/>
        <end position="119"/>
    </location>
</feature>
<gene>
    <name evidence="3" type="ORF">RHSP_82423</name>
</gene>
<comment type="caution">
    <text evidence="3">The sequence shown here is derived from an EMBL/GenBank/DDBJ whole genome shotgun (WGS) entry which is preliminary data.</text>
</comment>
<evidence type="ECO:0000259" key="2">
    <source>
        <dbReference type="Pfam" id="PF02470"/>
    </source>
</evidence>
<evidence type="ECO:0000313" key="3">
    <source>
        <dbReference type="EMBL" id="ENN89231.1"/>
    </source>
</evidence>
<sequence length="459" mass="49262">MEIMETKANYTIVGFFTLLVIAAAFGFVYWMAEYGRGGPMVELVVRIPGSANGLSVGSPVRFNGIQVGSVQSLSIDADDPNYSLAFTQVRVDAPVYTSTKAILEIQGLTGAAYIELSGGRNGDENILKRSVDTGKRAVLLADQSSVTNLLATADKILNRANDTIGDIQGFISDSRGPLTDTVRNAQKFSKALADNSDNIDRFLASVGQLSDTFKTVSTRVDSTLDAIEKLVRAVDAQKINDVVANADRITANVADATTDLKATITSFKQTADTYTTFGQKAQKTLDRVDEIVAQIDPAKIKGSVDDIADLTKQARTAVASIRDVANSVAAHQQDIDQTIANARDISTKLNAASGKVDGILTKVDSLLGSDSTQSLFAEAKDTLESFKKMADNLNSRIGPIADNLQKFSSGGLRDAQTLINDMRGTVDNLNTTITNFDRNPQRLIFGGDTVKTYDGRARH</sequence>
<dbReference type="PANTHER" id="PTHR36698:SF2">
    <property type="entry name" value="MCE_MLAD DOMAIN-CONTAINING PROTEIN"/>
    <property type="match status" value="1"/>
</dbReference>
<dbReference type="PATRIC" id="fig|363754.4.peg.741"/>
<keyword evidence="4" id="KW-1185">Reference proteome</keyword>
<evidence type="ECO:0000313" key="4">
    <source>
        <dbReference type="Proteomes" id="UP000012429"/>
    </source>
</evidence>
<protein>
    <submittedName>
        <fullName evidence="3">Putative ABC transporter, substrate-binding protein</fullName>
    </submittedName>
</protein>
<accession>N6V7S3</accession>
<organism evidence="3 4">
    <name type="scientific">Rhizobium freirei PRF 81</name>
    <dbReference type="NCBI Taxonomy" id="363754"/>
    <lineage>
        <taxon>Bacteria</taxon>
        <taxon>Pseudomonadati</taxon>
        <taxon>Pseudomonadota</taxon>
        <taxon>Alphaproteobacteria</taxon>
        <taxon>Hyphomicrobiales</taxon>
        <taxon>Rhizobiaceae</taxon>
        <taxon>Rhizobium/Agrobacterium group</taxon>
        <taxon>Rhizobium</taxon>
    </lineage>
</organism>